<keyword evidence="2" id="KW-1003">Cell membrane</keyword>
<dbReference type="InterPro" id="IPR029044">
    <property type="entry name" value="Nucleotide-diphossugar_trans"/>
</dbReference>
<reference evidence="12 13" key="1">
    <citation type="submission" date="2024-07" db="EMBL/GenBank/DDBJ databases">
        <authorList>
            <person name="Thanompreechachai J."/>
            <person name="Duangmal K."/>
        </authorList>
    </citation>
    <scope>NUCLEOTIDE SEQUENCE [LARGE SCALE GENOMIC DNA]</scope>
    <source>
        <strain evidence="12 13">TBRC 1896</strain>
    </source>
</reference>
<evidence type="ECO:0000259" key="11">
    <source>
        <dbReference type="Pfam" id="PF00535"/>
    </source>
</evidence>
<dbReference type="GO" id="GO:0016757">
    <property type="term" value="F:glycosyltransferase activity"/>
    <property type="evidence" value="ECO:0007669"/>
    <property type="project" value="UniProtKB-KW"/>
</dbReference>
<dbReference type="Proteomes" id="UP001566476">
    <property type="component" value="Unassembled WGS sequence"/>
</dbReference>
<keyword evidence="4 12" id="KW-0808">Transferase</keyword>
<proteinExistence type="inferred from homology"/>
<evidence type="ECO:0000256" key="3">
    <source>
        <dbReference type="ARBA" id="ARBA00022676"/>
    </source>
</evidence>
<dbReference type="SUPFAM" id="SSF53448">
    <property type="entry name" value="Nucleotide-diphospho-sugar transferases"/>
    <property type="match status" value="1"/>
</dbReference>
<keyword evidence="13" id="KW-1185">Reference proteome</keyword>
<evidence type="ECO:0000313" key="12">
    <source>
        <dbReference type="EMBL" id="MEZ0491259.1"/>
    </source>
</evidence>
<dbReference type="Pfam" id="PF00535">
    <property type="entry name" value="Glycos_transf_2"/>
    <property type="match status" value="1"/>
</dbReference>
<organism evidence="12 13">
    <name type="scientific">Kineococcus mangrovi</name>
    <dbReference type="NCBI Taxonomy" id="1660183"/>
    <lineage>
        <taxon>Bacteria</taxon>
        <taxon>Bacillati</taxon>
        <taxon>Actinomycetota</taxon>
        <taxon>Actinomycetes</taxon>
        <taxon>Kineosporiales</taxon>
        <taxon>Kineosporiaceae</taxon>
        <taxon>Kineococcus</taxon>
    </lineage>
</organism>
<comment type="pathway">
    <text evidence="7">Carotenoid biosynthesis; staphyloxanthin biosynthesis; staphyloxanthin from farnesyl diphosphate: step 4/5.</text>
</comment>
<feature type="compositionally biased region" description="Low complexity" evidence="10">
    <location>
        <begin position="244"/>
        <end position="264"/>
    </location>
</feature>
<dbReference type="EMBL" id="JBGGTQ010000002">
    <property type="protein sequence ID" value="MEZ0491259.1"/>
    <property type="molecule type" value="Genomic_DNA"/>
</dbReference>
<feature type="domain" description="Glycosyltransferase 2-like" evidence="11">
    <location>
        <begin position="21"/>
        <end position="132"/>
    </location>
</feature>
<evidence type="ECO:0000256" key="9">
    <source>
        <dbReference type="ARBA" id="ARBA00040345"/>
    </source>
</evidence>
<feature type="region of interest" description="Disordered" evidence="10">
    <location>
        <begin position="222"/>
        <end position="273"/>
    </location>
</feature>
<keyword evidence="3 12" id="KW-0328">Glycosyltransferase</keyword>
<dbReference type="Gene3D" id="3.90.550.10">
    <property type="entry name" value="Spore Coat Polysaccharide Biosynthesis Protein SpsA, Chain A"/>
    <property type="match status" value="1"/>
</dbReference>
<dbReference type="RefSeq" id="WP_370717314.1">
    <property type="nucleotide sequence ID" value="NZ_JBGGTQ010000002.1"/>
</dbReference>
<evidence type="ECO:0000256" key="8">
    <source>
        <dbReference type="ARBA" id="ARBA00038120"/>
    </source>
</evidence>
<comment type="caution">
    <text evidence="12">The sequence shown here is derived from an EMBL/GenBank/DDBJ whole genome shotgun (WGS) entry which is preliminary data.</text>
</comment>
<comment type="function">
    <text evidence="6">Catalyzes the glycosylation of 4,4'-diaponeurosporenoate, i.e. the esterification of glucose at the C1'' position with the carboxyl group of 4,4'-diaponeurosporenic acid, to form glycosyl-4,4'-diaponeurosporenoate. This is a step in the biosynthesis of staphyloxanthin, an orange pigment present in most staphylococci strains.</text>
</comment>
<dbReference type="InterPro" id="IPR001173">
    <property type="entry name" value="Glyco_trans_2-like"/>
</dbReference>
<keyword evidence="5" id="KW-0472">Membrane</keyword>
<evidence type="ECO:0000313" key="13">
    <source>
        <dbReference type="Proteomes" id="UP001566476"/>
    </source>
</evidence>
<name>A0ABV4I0W7_9ACTN</name>
<evidence type="ECO:0000256" key="4">
    <source>
        <dbReference type="ARBA" id="ARBA00022679"/>
    </source>
</evidence>
<evidence type="ECO:0000256" key="10">
    <source>
        <dbReference type="SAM" id="MobiDB-lite"/>
    </source>
</evidence>
<comment type="similarity">
    <text evidence="8">Belongs to the glycosyltransferase 2 family. CrtQ subfamily.</text>
</comment>
<evidence type="ECO:0000256" key="6">
    <source>
        <dbReference type="ARBA" id="ARBA00037281"/>
    </source>
</evidence>
<sequence>MTTSTDHRPVESTPSSRPTLSVVVPAHDEARTLARTLAALTSAAGAETPEVVVVANGCTDDTAEVARAAGVRVVELGQASKAAALRAGDEAATAFPRVYLDADIVLTPGTLGHLAERLRRGDVHAASPRIRFDLRGSSWPVRAFYRAYAELPYVRSGLVGLGVYGISEAGRARFGRFPDVTSDDLFVQRLFAEHERGTSDGEFLVAAPRNLRNLLKVRTRTASGNAELSRTEHRTAPGAGGRPGTAAASQDAVADAGASATGDAPPFERSTSGTTTALAKLALSRPRLLPSAAVYTAVTVASRISARRRQTTAWQRDTSTR</sequence>
<evidence type="ECO:0000256" key="1">
    <source>
        <dbReference type="ARBA" id="ARBA00004236"/>
    </source>
</evidence>
<evidence type="ECO:0000256" key="7">
    <source>
        <dbReference type="ARBA" id="ARBA00037904"/>
    </source>
</evidence>
<dbReference type="PANTHER" id="PTHR43646">
    <property type="entry name" value="GLYCOSYLTRANSFERASE"/>
    <property type="match status" value="1"/>
</dbReference>
<protein>
    <recommendedName>
        <fullName evidence="9">4,4'-diaponeurosporenoate glycosyltransferase</fullName>
    </recommendedName>
</protein>
<comment type="subcellular location">
    <subcellularLocation>
        <location evidence="1">Cell membrane</location>
    </subcellularLocation>
</comment>
<accession>A0ABV4I0W7</accession>
<dbReference type="PANTHER" id="PTHR43646:SF2">
    <property type="entry name" value="GLYCOSYLTRANSFERASE 2-LIKE DOMAIN-CONTAINING PROTEIN"/>
    <property type="match status" value="1"/>
</dbReference>
<gene>
    <name evidence="12" type="ORF">AB2L28_03305</name>
</gene>
<evidence type="ECO:0000256" key="2">
    <source>
        <dbReference type="ARBA" id="ARBA00022475"/>
    </source>
</evidence>
<evidence type="ECO:0000256" key="5">
    <source>
        <dbReference type="ARBA" id="ARBA00023136"/>
    </source>
</evidence>